<organism evidence="2 3">
    <name type="scientific">Theileria parva</name>
    <name type="common">East coast fever infection agent</name>
    <dbReference type="NCBI Taxonomy" id="5875"/>
    <lineage>
        <taxon>Eukaryota</taxon>
        <taxon>Sar</taxon>
        <taxon>Alveolata</taxon>
        <taxon>Apicomplexa</taxon>
        <taxon>Aconoidasida</taxon>
        <taxon>Piroplasmida</taxon>
        <taxon>Theileriidae</taxon>
        <taxon>Theileria</taxon>
    </lineage>
</organism>
<evidence type="ECO:0000313" key="2">
    <source>
        <dbReference type="EMBL" id="EAN32096.1"/>
    </source>
</evidence>
<name>Q4N113_THEPA</name>
<proteinExistence type="predicted"/>
<gene>
    <name evidence="2" type="ordered locus">TP04_0743</name>
</gene>
<protein>
    <submittedName>
        <fullName evidence="2">Uncharacterized protein</fullName>
    </submittedName>
</protein>
<evidence type="ECO:0000313" key="3">
    <source>
        <dbReference type="Proteomes" id="UP000001949"/>
    </source>
</evidence>
<feature type="region of interest" description="Disordered" evidence="1">
    <location>
        <begin position="1"/>
        <end position="27"/>
    </location>
</feature>
<dbReference type="Proteomes" id="UP000001949">
    <property type="component" value="Unassembled WGS sequence"/>
</dbReference>
<reference evidence="2 3" key="1">
    <citation type="journal article" date="2005" name="Science">
        <title>Genome sequence of Theileria parva, a bovine pathogen that transforms lymphocytes.</title>
        <authorList>
            <person name="Gardner M.J."/>
            <person name="Bishop R."/>
            <person name="Shah T."/>
            <person name="de Villiers E.P."/>
            <person name="Carlton J.M."/>
            <person name="Hall N."/>
            <person name="Ren Q."/>
            <person name="Paulsen I.T."/>
            <person name="Pain A."/>
            <person name="Berriman M."/>
            <person name="Wilson R.J.M."/>
            <person name="Sato S."/>
            <person name="Ralph S.A."/>
            <person name="Mann D.J."/>
            <person name="Xiong Z."/>
            <person name="Shallom S.J."/>
            <person name="Weidman J."/>
            <person name="Jiang L."/>
            <person name="Lynn J."/>
            <person name="Weaver B."/>
            <person name="Shoaibi A."/>
            <person name="Domingo A.R."/>
            <person name="Wasawo D."/>
            <person name="Crabtree J."/>
            <person name="Wortman J.R."/>
            <person name="Haas B."/>
            <person name="Angiuoli S.V."/>
            <person name="Creasy T.H."/>
            <person name="Lu C."/>
            <person name="Suh B."/>
            <person name="Silva J.C."/>
            <person name="Utterback T.R."/>
            <person name="Feldblyum T.V."/>
            <person name="Pertea M."/>
            <person name="Allen J."/>
            <person name="Nierman W.C."/>
            <person name="Taracha E.L.N."/>
            <person name="Salzberg S.L."/>
            <person name="White O.R."/>
            <person name="Fitzhugh H.A."/>
            <person name="Morzaria S."/>
            <person name="Venter J.C."/>
            <person name="Fraser C.M."/>
            <person name="Nene V."/>
        </authorList>
    </citation>
    <scope>NUCLEOTIDE SEQUENCE [LARGE SCALE GENOMIC DNA]</scope>
    <source>
        <strain evidence="2 3">Muguga</strain>
    </source>
</reference>
<dbReference type="InParanoid" id="Q4N113"/>
<evidence type="ECO:0000256" key="1">
    <source>
        <dbReference type="SAM" id="MobiDB-lite"/>
    </source>
</evidence>
<sequence>MMEHGDKALTDMQENNNLKLEKDTRTQ</sequence>
<comment type="caution">
    <text evidence="2">The sequence shown here is derived from an EMBL/GenBank/DDBJ whole genome shotgun (WGS) entry which is preliminary data.</text>
</comment>
<dbReference type="EMBL" id="AAGK01000004">
    <property type="protein sequence ID" value="EAN32096.1"/>
    <property type="molecule type" value="Genomic_DNA"/>
</dbReference>
<accession>Q4N113</accession>
<dbReference type="AlphaFoldDB" id="Q4N113"/>
<keyword evidence="3" id="KW-1185">Reference proteome</keyword>